<organism evidence="1 2">
    <name type="scientific">Kroppenstedtia guangzhouensis</name>
    <dbReference type="NCBI Taxonomy" id="1274356"/>
    <lineage>
        <taxon>Bacteria</taxon>
        <taxon>Bacillati</taxon>
        <taxon>Bacillota</taxon>
        <taxon>Bacilli</taxon>
        <taxon>Bacillales</taxon>
        <taxon>Thermoactinomycetaceae</taxon>
        <taxon>Kroppenstedtia</taxon>
    </lineage>
</organism>
<gene>
    <name evidence="1" type="ORF">GCM10007416_35030</name>
</gene>
<name>A0ABQ1H6D3_9BACL</name>
<keyword evidence="2" id="KW-1185">Reference proteome</keyword>
<evidence type="ECO:0000313" key="1">
    <source>
        <dbReference type="EMBL" id="GGA58867.1"/>
    </source>
</evidence>
<comment type="caution">
    <text evidence="1">The sequence shown here is derived from an EMBL/GenBank/DDBJ whole genome shotgun (WGS) entry which is preliminary data.</text>
</comment>
<dbReference type="Proteomes" id="UP000617979">
    <property type="component" value="Unassembled WGS sequence"/>
</dbReference>
<accession>A0ABQ1H6D3</accession>
<protein>
    <recommendedName>
        <fullName evidence="3">SR1 protein</fullName>
    </recommendedName>
</protein>
<evidence type="ECO:0000313" key="2">
    <source>
        <dbReference type="Proteomes" id="UP000617979"/>
    </source>
</evidence>
<reference evidence="2" key="1">
    <citation type="journal article" date="2019" name="Int. J. Syst. Evol. Microbiol.">
        <title>The Global Catalogue of Microorganisms (GCM) 10K type strain sequencing project: providing services to taxonomists for standard genome sequencing and annotation.</title>
        <authorList>
            <consortium name="The Broad Institute Genomics Platform"/>
            <consortium name="The Broad Institute Genome Sequencing Center for Infectious Disease"/>
            <person name="Wu L."/>
            <person name="Ma J."/>
        </authorList>
    </citation>
    <scope>NUCLEOTIDE SEQUENCE [LARGE SCALE GENOMIC DNA]</scope>
    <source>
        <strain evidence="2">CGMCC 1.12404</strain>
    </source>
</reference>
<proteinExistence type="predicted"/>
<sequence length="44" mass="5010">MLVVTVRCKKCKNTRDVHYVGAFPVDEYDCECKGDVEEISSRSV</sequence>
<dbReference type="EMBL" id="BMEX01000036">
    <property type="protein sequence ID" value="GGA58867.1"/>
    <property type="molecule type" value="Genomic_DNA"/>
</dbReference>
<evidence type="ECO:0008006" key="3">
    <source>
        <dbReference type="Google" id="ProtNLM"/>
    </source>
</evidence>